<protein>
    <submittedName>
        <fullName evidence="2">Uncharacterized protein</fullName>
    </submittedName>
</protein>
<evidence type="ECO:0000313" key="3">
    <source>
        <dbReference type="Proteomes" id="UP000639338"/>
    </source>
</evidence>
<sequence>MNDGSKERGIDKIFDCVMWAVDQSIKHVNNVCPSREKWTWDRLVSSGSKNDNNNNNNNSNKTNNNNNYYNKNSNEKKQDIKKFNQKNIDDETIDLSVAANVNCCHIKIQDPCAACCCESNSHLPSTCPDGPRRLKKYPKCGCKSNNSSNIEACCEACKSHLHSV</sequence>
<evidence type="ECO:0000313" key="2">
    <source>
        <dbReference type="EMBL" id="KAF7993542.1"/>
    </source>
</evidence>
<comment type="caution">
    <text evidence="2">The sequence shown here is derived from an EMBL/GenBank/DDBJ whole genome shotgun (WGS) entry which is preliminary data.</text>
</comment>
<dbReference type="AlphaFoldDB" id="A0A835CRQ1"/>
<dbReference type="OrthoDB" id="7634363at2759"/>
<reference evidence="2 3" key="1">
    <citation type="submission" date="2020-08" db="EMBL/GenBank/DDBJ databases">
        <title>Aphidius gifuensis genome sequencing and assembly.</title>
        <authorList>
            <person name="Du Z."/>
        </authorList>
    </citation>
    <scope>NUCLEOTIDE SEQUENCE [LARGE SCALE GENOMIC DNA]</scope>
    <source>
        <strain evidence="2">YNYX2018</strain>
        <tissue evidence="2">Adults</tissue>
    </source>
</reference>
<name>A0A835CRQ1_APHGI</name>
<feature type="compositionally biased region" description="Low complexity" evidence="1">
    <location>
        <begin position="45"/>
        <end position="72"/>
    </location>
</feature>
<keyword evidence="3" id="KW-1185">Reference proteome</keyword>
<evidence type="ECO:0000256" key="1">
    <source>
        <dbReference type="SAM" id="MobiDB-lite"/>
    </source>
</evidence>
<proteinExistence type="predicted"/>
<gene>
    <name evidence="2" type="ORF">HCN44_010137</name>
</gene>
<accession>A0A835CRQ1</accession>
<dbReference type="EMBL" id="JACMRX010000003">
    <property type="protein sequence ID" value="KAF7993542.1"/>
    <property type="molecule type" value="Genomic_DNA"/>
</dbReference>
<feature type="region of interest" description="Disordered" evidence="1">
    <location>
        <begin position="44"/>
        <end position="76"/>
    </location>
</feature>
<dbReference type="Proteomes" id="UP000639338">
    <property type="component" value="Unassembled WGS sequence"/>
</dbReference>
<organism evidence="2 3">
    <name type="scientific">Aphidius gifuensis</name>
    <name type="common">Parasitoid wasp</name>
    <dbReference type="NCBI Taxonomy" id="684658"/>
    <lineage>
        <taxon>Eukaryota</taxon>
        <taxon>Metazoa</taxon>
        <taxon>Ecdysozoa</taxon>
        <taxon>Arthropoda</taxon>
        <taxon>Hexapoda</taxon>
        <taxon>Insecta</taxon>
        <taxon>Pterygota</taxon>
        <taxon>Neoptera</taxon>
        <taxon>Endopterygota</taxon>
        <taxon>Hymenoptera</taxon>
        <taxon>Apocrita</taxon>
        <taxon>Ichneumonoidea</taxon>
        <taxon>Braconidae</taxon>
        <taxon>Aphidiinae</taxon>
        <taxon>Aphidius</taxon>
    </lineage>
</organism>